<keyword evidence="3 4" id="KW-0067">ATP-binding</keyword>
<comment type="similarity">
    <text evidence="4 5">Belongs to the PurK/PurT family.</text>
</comment>
<dbReference type="PROSITE" id="PS50975">
    <property type="entry name" value="ATP_GRASP"/>
    <property type="match status" value="1"/>
</dbReference>
<evidence type="ECO:0000256" key="1">
    <source>
        <dbReference type="ARBA" id="ARBA00022741"/>
    </source>
</evidence>
<keyword evidence="2 4" id="KW-0658">Purine biosynthesis</keyword>
<dbReference type="Pfam" id="PF22660">
    <property type="entry name" value="RS_preATP-grasp-like"/>
    <property type="match status" value="1"/>
</dbReference>
<dbReference type="NCBIfam" id="TIGR01161">
    <property type="entry name" value="purK"/>
    <property type="match status" value="1"/>
</dbReference>
<proteinExistence type="inferred from homology"/>
<dbReference type="SUPFAM" id="SSF52440">
    <property type="entry name" value="PreATP-grasp domain"/>
    <property type="match status" value="1"/>
</dbReference>
<comment type="pathway">
    <text evidence="4 5">Purine metabolism; IMP biosynthesis via de novo pathway; 5-amino-1-(5-phospho-D-ribosyl)imidazole-4-carboxylate from 5-amino-1-(5-phospho-D-ribosyl)imidazole (N5-CAIR route): step 1/2.</text>
</comment>
<dbReference type="HAMAP" id="MF_01928">
    <property type="entry name" value="PurK"/>
    <property type="match status" value="1"/>
</dbReference>
<keyword evidence="4 5" id="KW-0436">Ligase</keyword>
<name>A0ABQ5U5G9_9PROT</name>
<dbReference type="PANTHER" id="PTHR11609:SF5">
    <property type="entry name" value="PHOSPHORIBOSYLAMINOIMIDAZOLE CARBOXYLASE"/>
    <property type="match status" value="1"/>
</dbReference>
<comment type="catalytic activity">
    <reaction evidence="4 5">
        <text>5-amino-1-(5-phospho-beta-D-ribosyl)imidazole + hydrogencarbonate + ATP = 5-carboxyamino-1-(5-phospho-D-ribosyl)imidazole + ADP + phosphate + 2 H(+)</text>
        <dbReference type="Rhea" id="RHEA:19317"/>
        <dbReference type="ChEBI" id="CHEBI:15378"/>
        <dbReference type="ChEBI" id="CHEBI:17544"/>
        <dbReference type="ChEBI" id="CHEBI:30616"/>
        <dbReference type="ChEBI" id="CHEBI:43474"/>
        <dbReference type="ChEBI" id="CHEBI:58730"/>
        <dbReference type="ChEBI" id="CHEBI:137981"/>
        <dbReference type="ChEBI" id="CHEBI:456216"/>
        <dbReference type="EC" id="6.3.4.18"/>
    </reaction>
</comment>
<sequence length="362" mass="39580">MTVIAPGKTIGILGDGQLGRMMAIAAAEMGYKTHIFGQDANSPAFQVATKTTQADWDDHAALDNFAADVDVVTLEFENIPTETLEYLEKTVPVRPGHKVLEITQDRHLEKSFVNSLGVPTAPFANVESLADLRTAVEMIGTPAILKTRKFGYDGKGQVKINAATEIDDAWQQIGEQPSILEGFVPFELEVSVIVARGVNGDIQSYVPVENRHRNHILDVTIAPAGILKDVAQRATQLAEKIARQIDLVGLIAVEMFISPDGDVLVNELAPRPHNSGHWTIEACTTSQFKQIIRAVAGLPLASAERHANALMRNLIGEDANHWEEIVAHPEMSLHLYGKAEVRAGRKMGHVTRLFPMDVQPKT</sequence>
<feature type="binding site" evidence="4">
    <location>
        <position position="106"/>
    </location>
    <ligand>
        <name>ATP</name>
        <dbReference type="ChEBI" id="CHEBI:30616"/>
    </ligand>
</feature>
<evidence type="ECO:0000259" key="6">
    <source>
        <dbReference type="PROSITE" id="PS50975"/>
    </source>
</evidence>
<dbReference type="InterPro" id="IPR011761">
    <property type="entry name" value="ATP-grasp"/>
</dbReference>
<comment type="function">
    <text evidence="4">Catalyzes the ATP-dependent conversion of 5-aminoimidazole ribonucleotide (AIR) and HCO(3)(-) to N5-carboxyaminoimidazole ribonucleotide (N5-CAIR).</text>
</comment>
<gene>
    <name evidence="4 5 7" type="primary">purK</name>
    <name evidence="7" type="ORF">GCM10007924_17400</name>
</gene>
<comment type="caution">
    <text evidence="7">The sequence shown here is derived from an EMBL/GenBank/DDBJ whole genome shotgun (WGS) entry which is preliminary data.</text>
</comment>
<dbReference type="InterPro" id="IPR040686">
    <property type="entry name" value="PurK_C"/>
</dbReference>
<dbReference type="PANTHER" id="PTHR11609">
    <property type="entry name" value="PURINE BIOSYNTHESIS PROTEIN 6/7, PUR6/7"/>
    <property type="match status" value="1"/>
</dbReference>
<evidence type="ECO:0000256" key="3">
    <source>
        <dbReference type="ARBA" id="ARBA00022840"/>
    </source>
</evidence>
<dbReference type="RefSeq" id="WP_169560640.1">
    <property type="nucleotide sequence ID" value="NZ_BSNF01000006.1"/>
</dbReference>
<dbReference type="Gene3D" id="3.30.470.20">
    <property type="entry name" value="ATP-grasp fold, B domain"/>
    <property type="match status" value="1"/>
</dbReference>
<feature type="binding site" evidence="4">
    <location>
        <begin position="151"/>
        <end position="157"/>
    </location>
    <ligand>
        <name>ATP</name>
        <dbReference type="ChEBI" id="CHEBI:30616"/>
    </ligand>
</feature>
<dbReference type="NCBIfam" id="NF004676">
    <property type="entry name" value="PRK06019.1-2"/>
    <property type="match status" value="1"/>
</dbReference>
<dbReference type="InterPro" id="IPR013815">
    <property type="entry name" value="ATP_grasp_subdomain_1"/>
</dbReference>
<feature type="binding site" evidence="4">
    <location>
        <position position="146"/>
    </location>
    <ligand>
        <name>ATP</name>
        <dbReference type="ChEBI" id="CHEBI:30616"/>
    </ligand>
</feature>
<dbReference type="Proteomes" id="UP001161409">
    <property type="component" value="Unassembled WGS sequence"/>
</dbReference>
<protein>
    <recommendedName>
        <fullName evidence="4 5">N5-carboxyaminoimidazole ribonucleotide synthase</fullName>
        <shortName evidence="4 5">N5-CAIR synthase</shortName>
        <ecNumber evidence="4 5">6.3.4.18</ecNumber>
    </recommendedName>
    <alternativeName>
        <fullName evidence="4 5">5-(carboxyamino)imidazole ribonucleotide synthetase</fullName>
    </alternativeName>
</protein>
<reference evidence="7" key="1">
    <citation type="journal article" date="2014" name="Int. J. Syst. Evol. Microbiol.">
        <title>Complete genome of a new Firmicutes species belonging to the dominant human colonic microbiota ('Ruminococcus bicirculans') reveals two chromosomes and a selective capacity to utilize plant glucans.</title>
        <authorList>
            <consortium name="NISC Comparative Sequencing Program"/>
            <person name="Wegmann U."/>
            <person name="Louis P."/>
            <person name="Goesmann A."/>
            <person name="Henrissat B."/>
            <person name="Duncan S.H."/>
            <person name="Flint H.J."/>
        </authorList>
    </citation>
    <scope>NUCLEOTIDE SEQUENCE</scope>
    <source>
        <strain evidence="7">NBRC 103408</strain>
    </source>
</reference>
<evidence type="ECO:0000256" key="4">
    <source>
        <dbReference type="HAMAP-Rule" id="MF_01928"/>
    </source>
</evidence>
<dbReference type="NCBIfam" id="NF004675">
    <property type="entry name" value="PRK06019.1-1"/>
    <property type="match status" value="1"/>
</dbReference>
<feature type="binding site" evidence="4">
    <location>
        <begin position="266"/>
        <end position="267"/>
    </location>
    <ligand>
        <name>ATP</name>
        <dbReference type="ChEBI" id="CHEBI:30616"/>
    </ligand>
</feature>
<dbReference type="Pfam" id="PF02222">
    <property type="entry name" value="ATP-grasp"/>
    <property type="match status" value="1"/>
</dbReference>
<evidence type="ECO:0000256" key="5">
    <source>
        <dbReference type="RuleBase" id="RU361200"/>
    </source>
</evidence>
<evidence type="ECO:0000256" key="2">
    <source>
        <dbReference type="ARBA" id="ARBA00022755"/>
    </source>
</evidence>
<dbReference type="InterPro" id="IPR003135">
    <property type="entry name" value="ATP-grasp_carboxylate-amine"/>
</dbReference>
<dbReference type="SUPFAM" id="SSF51246">
    <property type="entry name" value="Rudiment single hybrid motif"/>
    <property type="match status" value="1"/>
</dbReference>
<dbReference type="InterPro" id="IPR005875">
    <property type="entry name" value="PurK"/>
</dbReference>
<keyword evidence="1 4" id="KW-0547">Nucleotide-binding</keyword>
<dbReference type="Pfam" id="PF17769">
    <property type="entry name" value="PurK_C"/>
    <property type="match status" value="1"/>
</dbReference>
<dbReference type="Gene3D" id="3.30.1490.20">
    <property type="entry name" value="ATP-grasp fold, A domain"/>
    <property type="match status" value="1"/>
</dbReference>
<dbReference type="NCBIfam" id="NF004679">
    <property type="entry name" value="PRK06019.1-5"/>
    <property type="match status" value="1"/>
</dbReference>
<comment type="function">
    <text evidence="5">Catalyzes the ATP-dependent conversion of 5-aminoimidazole ribonucleotide (AIR) and HCO(3)- to N5-carboxyaminoimidazole ribonucleotide (N5-CAIR).</text>
</comment>
<feature type="binding site" evidence="4">
    <location>
        <position position="189"/>
    </location>
    <ligand>
        <name>ATP</name>
        <dbReference type="ChEBI" id="CHEBI:30616"/>
    </ligand>
</feature>
<reference evidence="7" key="2">
    <citation type="submission" date="2023-01" db="EMBL/GenBank/DDBJ databases">
        <title>Draft genome sequence of Sneathiella chinensis strain NBRC 103408.</title>
        <authorList>
            <person name="Sun Q."/>
            <person name="Mori K."/>
        </authorList>
    </citation>
    <scope>NUCLEOTIDE SEQUENCE</scope>
    <source>
        <strain evidence="7">NBRC 103408</strain>
    </source>
</reference>
<feature type="domain" description="ATP-grasp" evidence="6">
    <location>
        <begin position="110"/>
        <end position="296"/>
    </location>
</feature>
<organism evidence="7 8">
    <name type="scientific">Sneathiella chinensis</name>
    <dbReference type="NCBI Taxonomy" id="349750"/>
    <lineage>
        <taxon>Bacteria</taxon>
        <taxon>Pseudomonadati</taxon>
        <taxon>Pseudomonadota</taxon>
        <taxon>Alphaproteobacteria</taxon>
        <taxon>Sneathiellales</taxon>
        <taxon>Sneathiellaceae</taxon>
        <taxon>Sneathiella</taxon>
    </lineage>
</organism>
<evidence type="ECO:0000313" key="8">
    <source>
        <dbReference type="Proteomes" id="UP001161409"/>
    </source>
</evidence>
<feature type="binding site" evidence="4">
    <location>
        <position position="212"/>
    </location>
    <ligand>
        <name>ATP</name>
        <dbReference type="ChEBI" id="CHEBI:30616"/>
    </ligand>
</feature>
<dbReference type="SUPFAM" id="SSF56059">
    <property type="entry name" value="Glutathione synthetase ATP-binding domain-like"/>
    <property type="match status" value="1"/>
</dbReference>
<evidence type="ECO:0000313" key="7">
    <source>
        <dbReference type="EMBL" id="GLQ06519.1"/>
    </source>
</evidence>
<dbReference type="Gene3D" id="3.40.50.20">
    <property type="match status" value="1"/>
</dbReference>
<dbReference type="InterPro" id="IPR011054">
    <property type="entry name" value="Rudment_hybrid_motif"/>
</dbReference>
<dbReference type="InterPro" id="IPR054350">
    <property type="entry name" value="PurT/PurK_preATP-grasp"/>
</dbReference>
<keyword evidence="8" id="KW-1185">Reference proteome</keyword>
<dbReference type="InterPro" id="IPR016185">
    <property type="entry name" value="PreATP-grasp_dom_sf"/>
</dbReference>
<dbReference type="EMBL" id="BSNF01000006">
    <property type="protein sequence ID" value="GLQ06519.1"/>
    <property type="molecule type" value="Genomic_DNA"/>
</dbReference>
<comment type="subunit">
    <text evidence="4 5">Homodimer.</text>
</comment>
<feature type="binding site" evidence="4">
    <location>
        <begin position="181"/>
        <end position="184"/>
    </location>
    <ligand>
        <name>ATP</name>
        <dbReference type="ChEBI" id="CHEBI:30616"/>
    </ligand>
</feature>
<dbReference type="EC" id="6.3.4.18" evidence="4 5"/>
<accession>A0ABQ5U5G9</accession>